<comment type="caution">
    <text evidence="1">The sequence shown here is derived from an EMBL/GenBank/DDBJ whole genome shotgun (WGS) entry which is preliminary data.</text>
</comment>
<organism evidence="1 2">
    <name type="scientific">Motiliproteus coralliicola</name>
    <dbReference type="NCBI Taxonomy" id="2283196"/>
    <lineage>
        <taxon>Bacteria</taxon>
        <taxon>Pseudomonadati</taxon>
        <taxon>Pseudomonadota</taxon>
        <taxon>Gammaproteobacteria</taxon>
        <taxon>Oceanospirillales</taxon>
        <taxon>Oceanospirillaceae</taxon>
        <taxon>Motiliproteus</taxon>
    </lineage>
</organism>
<gene>
    <name evidence="1" type="ORF">DV711_06105</name>
</gene>
<dbReference type="Pfam" id="PF24175">
    <property type="entry name" value="SU10_adaptor"/>
    <property type="match status" value="1"/>
</dbReference>
<reference evidence="1 2" key="1">
    <citation type="submission" date="2018-07" db="EMBL/GenBank/DDBJ databases">
        <title>Motiliproteus coralliicola sp. nov., a bacterium isolated from Coral.</title>
        <authorList>
            <person name="Wang G."/>
        </authorList>
    </citation>
    <scope>NUCLEOTIDE SEQUENCE [LARGE SCALE GENOMIC DNA]</scope>
    <source>
        <strain evidence="1 2">C34</strain>
    </source>
</reference>
<proteinExistence type="predicted"/>
<dbReference type="InterPro" id="IPR056209">
    <property type="entry name" value="SU10_adaptor"/>
</dbReference>
<dbReference type="RefSeq" id="WP_114694724.1">
    <property type="nucleotide sequence ID" value="NZ_QQOH01000001.1"/>
</dbReference>
<dbReference type="EMBL" id="QQOH01000001">
    <property type="protein sequence ID" value="RDE25127.1"/>
    <property type="molecule type" value="Genomic_DNA"/>
</dbReference>
<evidence type="ECO:0000313" key="2">
    <source>
        <dbReference type="Proteomes" id="UP000253769"/>
    </source>
</evidence>
<evidence type="ECO:0000313" key="1">
    <source>
        <dbReference type="EMBL" id="RDE25127.1"/>
    </source>
</evidence>
<accession>A0A369WTY3</accession>
<sequence length="204" mass="22225">MSKPLGDFIPFIAPFVNGCPDPLIERAVRHAAIRLCERSACWRATLPAIDTVAGQAAYAVTPPEQSKVARILWAKLEGKELEGATDDGLLATELSRPEYYYWSTAEFILSPVPSQGTTAALLIRAALKPTLDASELDAAIADEYHDGFVHGALNELLSMHEAEWANLALATSYGAMFQNEINRARRKAETGDSRITRTVAYGGF</sequence>
<keyword evidence="2" id="KW-1185">Reference proteome</keyword>
<protein>
    <submittedName>
        <fullName evidence="1">Uncharacterized protein</fullName>
    </submittedName>
</protein>
<dbReference type="Proteomes" id="UP000253769">
    <property type="component" value="Unassembled WGS sequence"/>
</dbReference>
<name>A0A369WTY3_9GAMM</name>
<dbReference type="OrthoDB" id="5584931at2"/>
<dbReference type="AlphaFoldDB" id="A0A369WTY3"/>